<keyword evidence="9" id="KW-0636">Prenylation</keyword>
<keyword evidence="7" id="KW-0472">Membrane</keyword>
<keyword evidence="6" id="KW-0342">GTP-binding</keyword>
<dbReference type="InterPro" id="IPR005225">
    <property type="entry name" value="Small_GTP-bd"/>
</dbReference>
<dbReference type="Pfam" id="PF00071">
    <property type="entry name" value="Ras"/>
    <property type="match status" value="1"/>
</dbReference>
<evidence type="ECO:0000313" key="12">
    <source>
        <dbReference type="Proteomes" id="UP001374579"/>
    </source>
</evidence>
<evidence type="ECO:0000256" key="8">
    <source>
        <dbReference type="ARBA" id="ARBA00023288"/>
    </source>
</evidence>
<comment type="caution">
    <text evidence="11">The sequence shown here is derived from an EMBL/GenBank/DDBJ whole genome shotgun (WGS) entry which is preliminary data.</text>
</comment>
<gene>
    <name evidence="11" type="ORF">V1264_015518</name>
</gene>
<dbReference type="GO" id="GO:0005525">
    <property type="term" value="F:GTP binding"/>
    <property type="evidence" value="ECO:0007669"/>
    <property type="project" value="UniProtKB-KW"/>
</dbReference>
<evidence type="ECO:0000256" key="9">
    <source>
        <dbReference type="ARBA" id="ARBA00023289"/>
    </source>
</evidence>
<dbReference type="PANTHER" id="PTHR24072">
    <property type="entry name" value="RHO FAMILY GTPASE"/>
    <property type="match status" value="1"/>
</dbReference>
<dbReference type="InterPro" id="IPR027417">
    <property type="entry name" value="P-loop_NTPase"/>
</dbReference>
<sequence length="230" mass="25218">METRVKRKVVVVGDGECGKTCLLQRFCRDTYNAHGYLPTVVDTDVIDVQLDKGTVELAITDTAGQEDYDRLRPYSYLDTDVVIICFALDNPDSLDNVRLNWIPEVRHFCGANVPVVLVGNKMDLRFQGELNTGDKSSLSSEDFLDFPGCCPSASLIKQGPVKESSAKRVAAEVGTAGYWETSALLDQGVAEVFQVVARLAASSSQRRTSSKKSSKRKGSFLERIGVKRGS</sequence>
<dbReference type="Proteomes" id="UP001374579">
    <property type="component" value="Unassembled WGS sequence"/>
</dbReference>
<organism evidence="11 12">
    <name type="scientific">Littorina saxatilis</name>
    <dbReference type="NCBI Taxonomy" id="31220"/>
    <lineage>
        <taxon>Eukaryota</taxon>
        <taxon>Metazoa</taxon>
        <taxon>Spiralia</taxon>
        <taxon>Lophotrochozoa</taxon>
        <taxon>Mollusca</taxon>
        <taxon>Gastropoda</taxon>
        <taxon>Caenogastropoda</taxon>
        <taxon>Littorinimorpha</taxon>
        <taxon>Littorinoidea</taxon>
        <taxon>Littorinidae</taxon>
        <taxon>Littorina</taxon>
    </lineage>
</organism>
<feature type="compositionally biased region" description="Basic residues" evidence="10">
    <location>
        <begin position="208"/>
        <end position="218"/>
    </location>
</feature>
<keyword evidence="8" id="KW-0449">Lipoprotein</keyword>
<evidence type="ECO:0000256" key="4">
    <source>
        <dbReference type="ARBA" id="ARBA00022481"/>
    </source>
</evidence>
<dbReference type="AlphaFoldDB" id="A0AAN9GH30"/>
<dbReference type="SMART" id="SM00175">
    <property type="entry name" value="RAB"/>
    <property type="match status" value="1"/>
</dbReference>
<evidence type="ECO:0000256" key="7">
    <source>
        <dbReference type="ARBA" id="ARBA00023136"/>
    </source>
</evidence>
<dbReference type="SMART" id="SM00174">
    <property type="entry name" value="RHO"/>
    <property type="match status" value="1"/>
</dbReference>
<dbReference type="InterPro" id="IPR003578">
    <property type="entry name" value="Small_GTPase_Rho"/>
</dbReference>
<evidence type="ECO:0000313" key="11">
    <source>
        <dbReference type="EMBL" id="KAK7107629.1"/>
    </source>
</evidence>
<dbReference type="GO" id="GO:0007264">
    <property type="term" value="P:small GTPase-mediated signal transduction"/>
    <property type="evidence" value="ECO:0007669"/>
    <property type="project" value="InterPro"/>
</dbReference>
<dbReference type="PROSITE" id="PS51419">
    <property type="entry name" value="RAB"/>
    <property type="match status" value="1"/>
</dbReference>
<evidence type="ECO:0000256" key="3">
    <source>
        <dbReference type="ARBA" id="ARBA00022475"/>
    </source>
</evidence>
<evidence type="ECO:0000256" key="6">
    <source>
        <dbReference type="ARBA" id="ARBA00023134"/>
    </source>
</evidence>
<evidence type="ECO:0000256" key="10">
    <source>
        <dbReference type="SAM" id="MobiDB-lite"/>
    </source>
</evidence>
<dbReference type="InterPro" id="IPR001806">
    <property type="entry name" value="Small_GTPase"/>
</dbReference>
<dbReference type="NCBIfam" id="TIGR00231">
    <property type="entry name" value="small_GTP"/>
    <property type="match status" value="1"/>
</dbReference>
<dbReference type="PRINTS" id="PR00449">
    <property type="entry name" value="RASTRNSFRMNG"/>
</dbReference>
<comment type="similarity">
    <text evidence="2">Belongs to the small GTPase superfamily. Rho family.</text>
</comment>
<comment type="subcellular location">
    <subcellularLocation>
        <location evidence="1">Cell membrane</location>
        <topology evidence="1">Lipid-anchor</topology>
        <orientation evidence="1">Cytoplasmic side</orientation>
    </subcellularLocation>
</comment>
<keyword evidence="3" id="KW-1003">Cell membrane</keyword>
<dbReference type="FunFam" id="3.40.50.300:FF:000983">
    <property type="entry name" value="Rho family GTPase"/>
    <property type="match status" value="1"/>
</dbReference>
<protein>
    <submittedName>
        <fullName evidence="11">Uncharacterized protein</fullName>
    </submittedName>
</protein>
<evidence type="ECO:0000256" key="2">
    <source>
        <dbReference type="ARBA" id="ARBA00010142"/>
    </source>
</evidence>
<reference evidence="11 12" key="1">
    <citation type="submission" date="2024-02" db="EMBL/GenBank/DDBJ databases">
        <title>Chromosome-scale genome assembly of the rough periwinkle Littorina saxatilis.</title>
        <authorList>
            <person name="De Jode A."/>
            <person name="Faria R."/>
            <person name="Formenti G."/>
            <person name="Sims Y."/>
            <person name="Smith T.P."/>
            <person name="Tracey A."/>
            <person name="Wood J.M.D."/>
            <person name="Zagrodzka Z.B."/>
            <person name="Johannesson K."/>
            <person name="Butlin R.K."/>
            <person name="Leder E.H."/>
        </authorList>
    </citation>
    <scope>NUCLEOTIDE SEQUENCE [LARGE SCALE GENOMIC DNA]</scope>
    <source>
        <strain evidence="11">Snail1</strain>
        <tissue evidence="11">Muscle</tissue>
    </source>
</reference>
<dbReference type="SMART" id="SM00173">
    <property type="entry name" value="RAS"/>
    <property type="match status" value="1"/>
</dbReference>
<evidence type="ECO:0000256" key="5">
    <source>
        <dbReference type="ARBA" id="ARBA00022741"/>
    </source>
</evidence>
<keyword evidence="4" id="KW-0488">Methylation</keyword>
<dbReference type="GO" id="GO:0003924">
    <property type="term" value="F:GTPase activity"/>
    <property type="evidence" value="ECO:0007669"/>
    <property type="project" value="InterPro"/>
</dbReference>
<accession>A0AAN9GH30</accession>
<dbReference type="PROSITE" id="PS51421">
    <property type="entry name" value="RAS"/>
    <property type="match status" value="1"/>
</dbReference>
<dbReference type="PROSITE" id="PS51420">
    <property type="entry name" value="RHO"/>
    <property type="match status" value="1"/>
</dbReference>
<feature type="region of interest" description="Disordered" evidence="10">
    <location>
        <begin position="204"/>
        <end position="230"/>
    </location>
</feature>
<dbReference type="Gene3D" id="3.40.50.300">
    <property type="entry name" value="P-loop containing nucleotide triphosphate hydrolases"/>
    <property type="match status" value="1"/>
</dbReference>
<keyword evidence="12" id="KW-1185">Reference proteome</keyword>
<proteinExistence type="inferred from homology"/>
<evidence type="ECO:0000256" key="1">
    <source>
        <dbReference type="ARBA" id="ARBA00004342"/>
    </source>
</evidence>
<name>A0AAN9GH30_9CAEN</name>
<dbReference type="EMBL" id="JBAMIC010000004">
    <property type="protein sequence ID" value="KAK7107629.1"/>
    <property type="molecule type" value="Genomic_DNA"/>
</dbReference>
<keyword evidence="5" id="KW-0547">Nucleotide-binding</keyword>
<dbReference type="GO" id="GO:0005886">
    <property type="term" value="C:plasma membrane"/>
    <property type="evidence" value="ECO:0007669"/>
    <property type="project" value="UniProtKB-SubCell"/>
</dbReference>
<dbReference type="SUPFAM" id="SSF52540">
    <property type="entry name" value="P-loop containing nucleoside triphosphate hydrolases"/>
    <property type="match status" value="1"/>
</dbReference>